<reference evidence="4" key="1">
    <citation type="submission" date="2021-02" db="EMBL/GenBank/DDBJ databases">
        <title>PHA producing bacteria isolated from coastal sediment in Guangdong, Shenzhen.</title>
        <authorList>
            <person name="Zheng W."/>
            <person name="Yu S."/>
            <person name="Huang Y."/>
        </authorList>
    </citation>
    <scope>NUCLEOTIDE SEQUENCE</scope>
    <source>
        <strain evidence="4">TN14-10</strain>
    </source>
</reference>
<keyword evidence="1" id="KW-0808">Transferase</keyword>
<dbReference type="Gene3D" id="3.40.50.2000">
    <property type="entry name" value="Glycogen Phosphorylase B"/>
    <property type="match status" value="2"/>
</dbReference>
<dbReference type="GO" id="GO:0016757">
    <property type="term" value="F:glycosyltransferase activity"/>
    <property type="evidence" value="ECO:0007669"/>
    <property type="project" value="InterPro"/>
</dbReference>
<dbReference type="RefSeq" id="WP_206558627.1">
    <property type="nucleotide sequence ID" value="NZ_JAFKCZ010000001.1"/>
</dbReference>
<name>A0A939DBX3_9GAMM</name>
<dbReference type="Pfam" id="PF13439">
    <property type="entry name" value="Glyco_transf_4"/>
    <property type="match status" value="1"/>
</dbReference>
<feature type="domain" description="Glycosyltransferase subfamily 4-like N-terminal" evidence="3">
    <location>
        <begin position="15"/>
        <end position="183"/>
    </location>
</feature>
<dbReference type="GO" id="GO:0009103">
    <property type="term" value="P:lipopolysaccharide biosynthetic process"/>
    <property type="evidence" value="ECO:0007669"/>
    <property type="project" value="TreeGrafter"/>
</dbReference>
<organism evidence="4 5">
    <name type="scientific">Parahaliea mediterranea</name>
    <dbReference type="NCBI Taxonomy" id="651086"/>
    <lineage>
        <taxon>Bacteria</taxon>
        <taxon>Pseudomonadati</taxon>
        <taxon>Pseudomonadota</taxon>
        <taxon>Gammaproteobacteria</taxon>
        <taxon>Cellvibrionales</taxon>
        <taxon>Halieaceae</taxon>
        <taxon>Parahaliea</taxon>
    </lineage>
</organism>
<dbReference type="Proteomes" id="UP000664303">
    <property type="component" value="Unassembled WGS sequence"/>
</dbReference>
<evidence type="ECO:0000313" key="5">
    <source>
        <dbReference type="Proteomes" id="UP000664303"/>
    </source>
</evidence>
<keyword evidence="5" id="KW-1185">Reference proteome</keyword>
<comment type="caution">
    <text evidence="4">The sequence shown here is derived from an EMBL/GenBank/DDBJ whole genome shotgun (WGS) entry which is preliminary data.</text>
</comment>
<dbReference type="SUPFAM" id="SSF53756">
    <property type="entry name" value="UDP-Glycosyltransferase/glycogen phosphorylase"/>
    <property type="match status" value="1"/>
</dbReference>
<accession>A0A939DBX3</accession>
<sequence>MKLLLDISAVQAPLSGIGRYSCELAAHLPRVEGIDSVLFVRGTGVDAHFDPAQLPRQRRDGGLRRWLKRLPGLRRGLSTYRRLKAGRVAESLDRFADHVYLSPNFSIPRFKGRSVATIHDLSVFRYPEFHPRDRVEHLQAEIRYSLANANHLLTDSHSVRDELLARFHLEPGRVSVAPLGVDSAYRPRPAHELRAPLAAHGLQAGRYVLTVGTIEPRKNLDALLDAHARLDAGLRRQYPLVIVGAYGWSSRAVLDRIRAAPAGEVIYLDYVPESELPLIIGGAAMFCCASHYEGFGLPVLEAFSSGVPVVCADNSALSELAGGCALMWPGGDPESLAGLIARALEDGEWRERAVADGLARSGQYRWRNTAEAVAEALRGMVDR</sequence>
<dbReference type="PANTHER" id="PTHR46401">
    <property type="entry name" value="GLYCOSYLTRANSFERASE WBBK-RELATED"/>
    <property type="match status" value="1"/>
</dbReference>
<dbReference type="CDD" id="cd03809">
    <property type="entry name" value="GT4_MtfB-like"/>
    <property type="match status" value="1"/>
</dbReference>
<evidence type="ECO:0000259" key="3">
    <source>
        <dbReference type="Pfam" id="PF13439"/>
    </source>
</evidence>
<dbReference type="InterPro" id="IPR001296">
    <property type="entry name" value="Glyco_trans_1"/>
</dbReference>
<dbReference type="Pfam" id="PF00534">
    <property type="entry name" value="Glycos_transf_1"/>
    <property type="match status" value="1"/>
</dbReference>
<dbReference type="EMBL" id="JAFKCZ010000001">
    <property type="protein sequence ID" value="MBN7795189.1"/>
    <property type="molecule type" value="Genomic_DNA"/>
</dbReference>
<dbReference type="InterPro" id="IPR028098">
    <property type="entry name" value="Glyco_trans_4-like_N"/>
</dbReference>
<evidence type="ECO:0000256" key="1">
    <source>
        <dbReference type="ARBA" id="ARBA00022679"/>
    </source>
</evidence>
<evidence type="ECO:0000259" key="2">
    <source>
        <dbReference type="Pfam" id="PF00534"/>
    </source>
</evidence>
<gene>
    <name evidence="4" type="ORF">JYP50_01215</name>
</gene>
<protein>
    <submittedName>
        <fullName evidence="4">Glycosyltransferase family 4 protein</fullName>
    </submittedName>
</protein>
<evidence type="ECO:0000313" key="4">
    <source>
        <dbReference type="EMBL" id="MBN7795189.1"/>
    </source>
</evidence>
<dbReference type="PANTHER" id="PTHR46401:SF2">
    <property type="entry name" value="GLYCOSYLTRANSFERASE WBBK-RELATED"/>
    <property type="match status" value="1"/>
</dbReference>
<proteinExistence type="predicted"/>
<dbReference type="AlphaFoldDB" id="A0A939DBX3"/>
<feature type="domain" description="Glycosyl transferase family 1" evidence="2">
    <location>
        <begin position="206"/>
        <end position="353"/>
    </location>
</feature>